<evidence type="ECO:0000313" key="2">
    <source>
        <dbReference type="EMBL" id="QCB92755.1"/>
    </source>
</evidence>
<dbReference type="KEGG" id="celz:E5225_03475"/>
<protein>
    <submittedName>
        <fullName evidence="2">Right-handed parallel beta-helix repeat-containing protein</fullName>
    </submittedName>
</protein>
<sequence>MRVPSALPIATLAVAAALLAPPAHAVPVAAAPPPVPGCGATLTADARLTADLTCPAGNGLTLAAGVTLDLGGHVLRGAGGTGVVVPAAGDVTVRRGTITGWDVGVASPPTGWEEDHEGTVTVERVRFDGNGSAMDGTSRIAGPSKTFLVSGSVLTGNVTGFSATPGHVRFSRSTFEGNDSVVRIDSGYALIEDSRASGNGTVMSCYEAGCDLRGSTVEDNGTVATGYFMTAIEITDSTVRRNDTVVSNGGGYGYTRVERSRLSDNRLAVDAGDASVTVVDSTFTRNDVAFTAQPAFDESEVTRVVTGNRFRDGGDAILVEEAPVRLGSNDARRNSRWGIYAPNAVDLGGNTARGNGNEPQCVGVVCGGVHS</sequence>
<gene>
    <name evidence="2" type="ORF">E5225_03475</name>
</gene>
<dbReference type="SUPFAM" id="SSF51126">
    <property type="entry name" value="Pectin lyase-like"/>
    <property type="match status" value="1"/>
</dbReference>
<dbReference type="AlphaFoldDB" id="A0A4V1CMF4"/>
<proteinExistence type="predicted"/>
<feature type="signal peptide" evidence="1">
    <location>
        <begin position="1"/>
        <end position="25"/>
    </location>
</feature>
<keyword evidence="3" id="KW-1185">Reference proteome</keyword>
<dbReference type="RefSeq" id="WP_135974476.1">
    <property type="nucleotide sequence ID" value="NZ_CP039291.1"/>
</dbReference>
<dbReference type="EMBL" id="CP039291">
    <property type="protein sequence ID" value="QCB92755.1"/>
    <property type="molecule type" value="Genomic_DNA"/>
</dbReference>
<feature type="chain" id="PRO_5020211557" evidence="1">
    <location>
        <begin position="26"/>
        <end position="371"/>
    </location>
</feature>
<evidence type="ECO:0000313" key="3">
    <source>
        <dbReference type="Proteomes" id="UP000296469"/>
    </source>
</evidence>
<organism evidence="2 3">
    <name type="scientific">Cellulomonas shaoxiangyii</name>
    <dbReference type="NCBI Taxonomy" id="2566013"/>
    <lineage>
        <taxon>Bacteria</taxon>
        <taxon>Bacillati</taxon>
        <taxon>Actinomycetota</taxon>
        <taxon>Actinomycetes</taxon>
        <taxon>Micrococcales</taxon>
        <taxon>Cellulomonadaceae</taxon>
        <taxon>Cellulomonas</taxon>
    </lineage>
</organism>
<dbReference type="OrthoDB" id="4824168at2"/>
<dbReference type="Proteomes" id="UP000296469">
    <property type="component" value="Chromosome"/>
</dbReference>
<accession>A0A4V1CMF4</accession>
<evidence type="ECO:0000256" key="1">
    <source>
        <dbReference type="SAM" id="SignalP"/>
    </source>
</evidence>
<keyword evidence="1" id="KW-0732">Signal</keyword>
<reference evidence="2 3" key="1">
    <citation type="submission" date="2019-04" db="EMBL/GenBank/DDBJ databases">
        <title>Isolation and identification of Cellulomonas shaoxiangyii sp. Nov. isolated from feces of the Tibetan antelopes (Pantholops hodgsonii) in the Qinghai-Tibet plateau of China.</title>
        <authorList>
            <person name="Tian Z."/>
        </authorList>
    </citation>
    <scope>NUCLEOTIDE SEQUENCE [LARGE SCALE GENOMIC DNA]</scope>
    <source>
        <strain evidence="2 3">Z28</strain>
    </source>
</reference>
<name>A0A4V1CMF4_9CELL</name>
<dbReference type="InterPro" id="IPR011050">
    <property type="entry name" value="Pectin_lyase_fold/virulence"/>
</dbReference>